<dbReference type="PANTHER" id="PTHR43648:SF1">
    <property type="entry name" value="ELECTRON TRANSFER FLAVOPROTEIN BETA SUBUNIT LYSINE METHYLTRANSFERASE"/>
    <property type="match status" value="1"/>
</dbReference>
<keyword evidence="2" id="KW-0963">Cytoplasm</keyword>
<sequence length="293" mass="32482">MPWLQIKIDSDETHAEYFSDELMELGAAAVTFQDAADQEIFEPTLGTTPLWSATRIIGLFDANVDIEQITNSLKSKTFQQKDISANLKVEQLEDKDWIRTWMDDFKAIQFSKTLWLCPSWLEPPDIQATNILLDPGLAFGTGTHPTTAMCMQWLGTNTMPETVIDYGCGSGILGITAAKLGAKIVSAVDNDPQALIATQQNAKKNHIEDKITSFYPEQLPDNKANLLIANILAQPLIDLATLFNNLLAENGHLVISGILENQAKMLIDAYAPYLTLKIVNQQQEWTCLSGIKI</sequence>
<dbReference type="EMBL" id="UOFS01000034">
    <property type="protein sequence ID" value="VAW97881.1"/>
    <property type="molecule type" value="Genomic_DNA"/>
</dbReference>
<proteinExistence type="inferred from homology"/>
<keyword evidence="6" id="KW-0689">Ribosomal protein</keyword>
<evidence type="ECO:0000256" key="5">
    <source>
        <dbReference type="ARBA" id="ARBA00022691"/>
    </source>
</evidence>
<evidence type="ECO:0000256" key="2">
    <source>
        <dbReference type="ARBA" id="ARBA00022490"/>
    </source>
</evidence>
<dbReference type="PIRSF" id="PIRSF000401">
    <property type="entry name" value="RPL11_MTase"/>
    <property type="match status" value="1"/>
</dbReference>
<dbReference type="Gene3D" id="3.40.50.150">
    <property type="entry name" value="Vaccinia Virus protein VP39"/>
    <property type="match status" value="1"/>
</dbReference>
<dbReference type="InterPro" id="IPR004498">
    <property type="entry name" value="Ribosomal_PrmA_MeTrfase"/>
</dbReference>
<dbReference type="AlphaFoldDB" id="A0A3B1A1G5"/>
<dbReference type="InterPro" id="IPR050078">
    <property type="entry name" value="Ribosomal_L11_MeTrfase_PrmA"/>
</dbReference>
<dbReference type="GO" id="GO:0016279">
    <property type="term" value="F:protein-lysine N-methyltransferase activity"/>
    <property type="evidence" value="ECO:0007669"/>
    <property type="project" value="TreeGrafter"/>
</dbReference>
<comment type="similarity">
    <text evidence="1">Belongs to the methyltransferase superfamily. PrmA family.</text>
</comment>
<dbReference type="SUPFAM" id="SSF53335">
    <property type="entry name" value="S-adenosyl-L-methionine-dependent methyltransferases"/>
    <property type="match status" value="1"/>
</dbReference>
<evidence type="ECO:0000313" key="6">
    <source>
        <dbReference type="EMBL" id="VAW97881.1"/>
    </source>
</evidence>
<dbReference type="HAMAP" id="MF_00735">
    <property type="entry name" value="Methyltr_PrmA"/>
    <property type="match status" value="1"/>
</dbReference>
<dbReference type="GO" id="GO:0032259">
    <property type="term" value="P:methylation"/>
    <property type="evidence" value="ECO:0007669"/>
    <property type="project" value="UniProtKB-KW"/>
</dbReference>
<dbReference type="Pfam" id="PF06325">
    <property type="entry name" value="PrmA"/>
    <property type="match status" value="1"/>
</dbReference>
<reference evidence="6" key="1">
    <citation type="submission" date="2018-06" db="EMBL/GenBank/DDBJ databases">
        <authorList>
            <person name="Zhirakovskaya E."/>
        </authorList>
    </citation>
    <scope>NUCLEOTIDE SEQUENCE</scope>
</reference>
<gene>
    <name evidence="6" type="ORF">MNBD_GAMMA22-381</name>
</gene>
<organism evidence="6">
    <name type="scientific">hydrothermal vent metagenome</name>
    <dbReference type="NCBI Taxonomy" id="652676"/>
    <lineage>
        <taxon>unclassified sequences</taxon>
        <taxon>metagenomes</taxon>
        <taxon>ecological metagenomes</taxon>
    </lineage>
</organism>
<dbReference type="CDD" id="cd02440">
    <property type="entry name" value="AdoMet_MTases"/>
    <property type="match status" value="1"/>
</dbReference>
<dbReference type="PANTHER" id="PTHR43648">
    <property type="entry name" value="ELECTRON TRANSFER FLAVOPROTEIN BETA SUBUNIT LYSINE METHYLTRANSFERASE"/>
    <property type="match status" value="1"/>
</dbReference>
<dbReference type="GO" id="GO:0005840">
    <property type="term" value="C:ribosome"/>
    <property type="evidence" value="ECO:0007669"/>
    <property type="project" value="UniProtKB-KW"/>
</dbReference>
<accession>A0A3B1A1G5</accession>
<keyword evidence="6" id="KW-0687">Ribonucleoprotein</keyword>
<dbReference type="GO" id="GO:0005829">
    <property type="term" value="C:cytosol"/>
    <property type="evidence" value="ECO:0007669"/>
    <property type="project" value="TreeGrafter"/>
</dbReference>
<evidence type="ECO:0000256" key="1">
    <source>
        <dbReference type="ARBA" id="ARBA00009741"/>
    </source>
</evidence>
<keyword evidence="4 6" id="KW-0808">Transferase</keyword>
<dbReference type="NCBIfam" id="TIGR00406">
    <property type="entry name" value="prmA"/>
    <property type="match status" value="1"/>
</dbReference>
<name>A0A3B1A1G5_9ZZZZ</name>
<dbReference type="InterPro" id="IPR029063">
    <property type="entry name" value="SAM-dependent_MTases_sf"/>
</dbReference>
<evidence type="ECO:0000256" key="4">
    <source>
        <dbReference type="ARBA" id="ARBA00022679"/>
    </source>
</evidence>
<keyword evidence="5" id="KW-0949">S-adenosyl-L-methionine</keyword>
<evidence type="ECO:0000256" key="3">
    <source>
        <dbReference type="ARBA" id="ARBA00022603"/>
    </source>
</evidence>
<keyword evidence="3 6" id="KW-0489">Methyltransferase</keyword>
<protein>
    <submittedName>
        <fullName evidence="6">Ribosomal protein L11 methyltransferase</fullName>
    </submittedName>
</protein>